<dbReference type="InterPro" id="IPR052543">
    <property type="entry name" value="HTH_Metal-responsive_Reg"/>
</dbReference>
<evidence type="ECO:0000313" key="3">
    <source>
        <dbReference type="Proteomes" id="UP000550729"/>
    </source>
</evidence>
<dbReference type="SUPFAM" id="SSF46785">
    <property type="entry name" value="Winged helix' DNA-binding domain"/>
    <property type="match status" value="1"/>
</dbReference>
<dbReference type="PROSITE" id="PS50987">
    <property type="entry name" value="HTH_ARSR_2"/>
    <property type="match status" value="1"/>
</dbReference>
<dbReference type="Proteomes" id="UP000550729">
    <property type="component" value="Unassembled WGS sequence"/>
</dbReference>
<name>A0A848L955_9ACTN</name>
<dbReference type="GO" id="GO:0003677">
    <property type="term" value="F:DNA binding"/>
    <property type="evidence" value="ECO:0007669"/>
    <property type="project" value="TreeGrafter"/>
</dbReference>
<dbReference type="PANTHER" id="PTHR39168">
    <property type="entry name" value="TRANSCRIPTIONAL REGULATOR-RELATED"/>
    <property type="match status" value="1"/>
</dbReference>
<dbReference type="GO" id="GO:0032791">
    <property type="term" value="F:lead ion binding"/>
    <property type="evidence" value="ECO:0007669"/>
    <property type="project" value="TreeGrafter"/>
</dbReference>
<dbReference type="EMBL" id="JABBNB010000031">
    <property type="protein sequence ID" value="NMO04118.1"/>
    <property type="molecule type" value="Genomic_DNA"/>
</dbReference>
<reference evidence="2 3" key="1">
    <citation type="submission" date="2020-04" db="EMBL/GenBank/DDBJ databases">
        <title>Gordonia sp. nov. TBRC 11910.</title>
        <authorList>
            <person name="Suriyachadkun C."/>
        </authorList>
    </citation>
    <scope>NUCLEOTIDE SEQUENCE [LARGE SCALE GENOMIC DNA]</scope>
    <source>
        <strain evidence="2 3">TBRC 11910</strain>
    </source>
</reference>
<organism evidence="2 3">
    <name type="scientific">Gordonia asplenii</name>
    <dbReference type="NCBI Taxonomy" id="2725283"/>
    <lineage>
        <taxon>Bacteria</taxon>
        <taxon>Bacillati</taxon>
        <taxon>Actinomycetota</taxon>
        <taxon>Actinomycetes</taxon>
        <taxon>Mycobacteriales</taxon>
        <taxon>Gordoniaceae</taxon>
        <taxon>Gordonia</taxon>
    </lineage>
</organism>
<sequence>MDTKSSDEIGKDRDLAPIGSLLGHPARVAILVALADGRALPATDLARCAGIKPATATTHLHRLIEGGLVRVQTQGRHRYHRLAGPDVAAVLEAMARIAPAAQVRSLSQDTSQQALAEARTCYDHLAGRRGVELRDRLLAAGALRTDDDYDHVLTDRGEALMGELGIDTDRLHIGRRIFARSCLDWTERRPHLTGALPAAITRTFLDDGWLTYRSRRGLRVAQDYDQKLTNWLADR</sequence>
<dbReference type="InterPro" id="IPR036388">
    <property type="entry name" value="WH-like_DNA-bd_sf"/>
</dbReference>
<dbReference type="GO" id="GO:0097063">
    <property type="term" value="F:cadmium ion sensor activity"/>
    <property type="evidence" value="ECO:0007669"/>
    <property type="project" value="TreeGrafter"/>
</dbReference>
<evidence type="ECO:0000313" key="2">
    <source>
        <dbReference type="EMBL" id="NMO04118.1"/>
    </source>
</evidence>
<dbReference type="SMART" id="SM00418">
    <property type="entry name" value="HTH_ARSR"/>
    <property type="match status" value="1"/>
</dbReference>
<dbReference type="GO" id="GO:0046686">
    <property type="term" value="P:response to cadmium ion"/>
    <property type="evidence" value="ECO:0007669"/>
    <property type="project" value="TreeGrafter"/>
</dbReference>
<feature type="domain" description="HTH arsR-type" evidence="1">
    <location>
        <begin position="9"/>
        <end position="102"/>
    </location>
</feature>
<keyword evidence="3" id="KW-1185">Reference proteome</keyword>
<dbReference type="GO" id="GO:0010288">
    <property type="term" value="P:response to lead ion"/>
    <property type="evidence" value="ECO:0007669"/>
    <property type="project" value="TreeGrafter"/>
</dbReference>
<comment type="caution">
    <text evidence="2">The sequence shown here is derived from an EMBL/GenBank/DDBJ whole genome shotgun (WGS) entry which is preliminary data.</text>
</comment>
<gene>
    <name evidence="2" type="ORF">HH308_23150</name>
</gene>
<dbReference type="AlphaFoldDB" id="A0A848L955"/>
<dbReference type="InterPro" id="IPR001845">
    <property type="entry name" value="HTH_ArsR_DNA-bd_dom"/>
</dbReference>
<evidence type="ECO:0000259" key="1">
    <source>
        <dbReference type="PROSITE" id="PS50987"/>
    </source>
</evidence>
<accession>A0A848L955</accession>
<protein>
    <submittedName>
        <fullName evidence="2">Winged helix-turn-helix transcriptional regulator</fullName>
    </submittedName>
</protein>
<dbReference type="InterPro" id="IPR011991">
    <property type="entry name" value="ArsR-like_HTH"/>
</dbReference>
<dbReference type="PANTHER" id="PTHR39168:SF1">
    <property type="entry name" value="TRANSCRIPTIONAL REGULATORY PROTEIN"/>
    <property type="match status" value="1"/>
</dbReference>
<dbReference type="Gene3D" id="1.10.10.10">
    <property type="entry name" value="Winged helix-like DNA-binding domain superfamily/Winged helix DNA-binding domain"/>
    <property type="match status" value="1"/>
</dbReference>
<proteinExistence type="predicted"/>
<dbReference type="RefSeq" id="WP_170196625.1">
    <property type="nucleotide sequence ID" value="NZ_JABBNB010000031.1"/>
</dbReference>
<dbReference type="GO" id="GO:0003700">
    <property type="term" value="F:DNA-binding transcription factor activity"/>
    <property type="evidence" value="ECO:0007669"/>
    <property type="project" value="InterPro"/>
</dbReference>
<dbReference type="CDD" id="cd00090">
    <property type="entry name" value="HTH_ARSR"/>
    <property type="match status" value="1"/>
</dbReference>
<dbReference type="InterPro" id="IPR036390">
    <property type="entry name" value="WH_DNA-bd_sf"/>
</dbReference>
<dbReference type="Pfam" id="PF12840">
    <property type="entry name" value="HTH_20"/>
    <property type="match status" value="1"/>
</dbReference>